<organism evidence="3">
    <name type="scientific">hydrothermal vent metagenome</name>
    <dbReference type="NCBI Taxonomy" id="652676"/>
    <lineage>
        <taxon>unclassified sequences</taxon>
        <taxon>metagenomes</taxon>
        <taxon>ecological metagenomes</taxon>
    </lineage>
</organism>
<dbReference type="AlphaFoldDB" id="A0A3B1DAH1"/>
<dbReference type="CDD" id="cd17906">
    <property type="entry name" value="CheX"/>
    <property type="match status" value="1"/>
</dbReference>
<dbReference type="EMBL" id="UOGL01000012">
    <property type="protein sequence ID" value="VAX35831.1"/>
    <property type="molecule type" value="Genomic_DNA"/>
</dbReference>
<dbReference type="PANTHER" id="PTHR39452:SF1">
    <property type="entry name" value="CHEY-P PHOSPHATASE CHEX"/>
    <property type="match status" value="1"/>
</dbReference>
<proteinExistence type="predicted"/>
<evidence type="ECO:0000313" key="3">
    <source>
        <dbReference type="EMBL" id="VAX35831.1"/>
    </source>
</evidence>
<dbReference type="SUPFAM" id="SSF103039">
    <property type="entry name" value="CheC-like"/>
    <property type="match status" value="1"/>
</dbReference>
<keyword evidence="1" id="KW-0145">Chemotaxis</keyword>
<protein>
    <submittedName>
        <fullName evidence="3">Chemotaxis protein CheX</fullName>
    </submittedName>
</protein>
<feature type="domain" description="Chemotaxis phosphatase CheX-like" evidence="2">
    <location>
        <begin position="52"/>
        <end position="146"/>
    </location>
</feature>
<gene>
    <name evidence="3" type="ORF">MNBD_PLANCTO02-2604</name>
</gene>
<accession>A0A3B1DAH1</accession>
<dbReference type="Pfam" id="PF13690">
    <property type="entry name" value="CheX"/>
    <property type="match status" value="1"/>
</dbReference>
<dbReference type="PANTHER" id="PTHR39452">
    <property type="entry name" value="CHEY-P PHOSPHATASE CHEX"/>
    <property type="match status" value="1"/>
</dbReference>
<dbReference type="InterPro" id="IPR038756">
    <property type="entry name" value="CheX-like"/>
</dbReference>
<dbReference type="InterPro" id="IPR028051">
    <property type="entry name" value="CheX-like_dom"/>
</dbReference>
<dbReference type="GO" id="GO:0006935">
    <property type="term" value="P:chemotaxis"/>
    <property type="evidence" value="ECO:0007669"/>
    <property type="project" value="UniProtKB-KW"/>
</dbReference>
<reference evidence="3" key="1">
    <citation type="submission" date="2018-06" db="EMBL/GenBank/DDBJ databases">
        <authorList>
            <person name="Zhirakovskaya E."/>
        </authorList>
    </citation>
    <scope>NUCLEOTIDE SEQUENCE</scope>
</reference>
<name>A0A3B1DAH1_9ZZZZ</name>
<sequence length="161" mass="16870">MSTASPTSSLTAEYINPIIKATVDVFEMMLECTPRRTGLSLKSNTSPSYELSAVIGVSGKAAGTIVLSLSLETALGVLEGMLGIQETEITSEVCDAAGELTNMIAGSAKAQLEQHELSISIPNIISGVGHEIHYPSSVQPFCLTFESDLGPFAIEVGFTST</sequence>
<evidence type="ECO:0000256" key="1">
    <source>
        <dbReference type="ARBA" id="ARBA00022500"/>
    </source>
</evidence>
<evidence type="ECO:0000259" key="2">
    <source>
        <dbReference type="Pfam" id="PF13690"/>
    </source>
</evidence>
<dbReference type="InterPro" id="IPR028976">
    <property type="entry name" value="CheC-like_sf"/>
</dbReference>
<dbReference type="Gene3D" id="3.40.1550.10">
    <property type="entry name" value="CheC-like"/>
    <property type="match status" value="1"/>
</dbReference>